<dbReference type="InterPro" id="IPR010432">
    <property type="entry name" value="RDD"/>
</dbReference>
<keyword evidence="3 6" id="KW-0812">Transmembrane</keyword>
<keyword evidence="5 6" id="KW-0472">Membrane</keyword>
<accession>A0A1G9KYE9</accession>
<dbReference type="Proteomes" id="UP000199475">
    <property type="component" value="Unassembled WGS sequence"/>
</dbReference>
<gene>
    <name evidence="8" type="ORF">SAMN04488242_1883</name>
</gene>
<keyword evidence="2" id="KW-1003">Cell membrane</keyword>
<comment type="subcellular location">
    <subcellularLocation>
        <location evidence="1">Cell membrane</location>
        <topology evidence="1">Multi-pass membrane protein</topology>
    </subcellularLocation>
</comment>
<keyword evidence="9" id="KW-1185">Reference proteome</keyword>
<organism evidence="8 9">
    <name type="scientific">Tessaracoccus oleiagri</name>
    <dbReference type="NCBI Taxonomy" id="686624"/>
    <lineage>
        <taxon>Bacteria</taxon>
        <taxon>Bacillati</taxon>
        <taxon>Actinomycetota</taxon>
        <taxon>Actinomycetes</taxon>
        <taxon>Propionibacteriales</taxon>
        <taxon>Propionibacteriaceae</taxon>
        <taxon>Tessaracoccus</taxon>
    </lineage>
</organism>
<evidence type="ECO:0000259" key="7">
    <source>
        <dbReference type="Pfam" id="PF06271"/>
    </source>
</evidence>
<reference evidence="8 9" key="1">
    <citation type="submission" date="2016-10" db="EMBL/GenBank/DDBJ databases">
        <authorList>
            <person name="de Groot N.N."/>
        </authorList>
    </citation>
    <scope>NUCLEOTIDE SEQUENCE [LARGE SCALE GENOMIC DNA]</scope>
    <source>
        <strain evidence="8 9">CGMCC 1.9159</strain>
    </source>
</reference>
<name>A0A1G9KYE9_9ACTN</name>
<evidence type="ECO:0000256" key="6">
    <source>
        <dbReference type="SAM" id="Phobius"/>
    </source>
</evidence>
<evidence type="ECO:0000256" key="4">
    <source>
        <dbReference type="ARBA" id="ARBA00022989"/>
    </source>
</evidence>
<proteinExistence type="predicted"/>
<evidence type="ECO:0000313" key="8">
    <source>
        <dbReference type="EMBL" id="SDL54497.1"/>
    </source>
</evidence>
<evidence type="ECO:0000256" key="2">
    <source>
        <dbReference type="ARBA" id="ARBA00022475"/>
    </source>
</evidence>
<evidence type="ECO:0000256" key="5">
    <source>
        <dbReference type="ARBA" id="ARBA00023136"/>
    </source>
</evidence>
<protein>
    <submittedName>
        <fullName evidence="8">RDD family protein</fullName>
    </submittedName>
</protein>
<feature type="transmembrane region" description="Helical" evidence="6">
    <location>
        <begin position="27"/>
        <end position="46"/>
    </location>
</feature>
<dbReference type="EMBL" id="FNGP01000003">
    <property type="protein sequence ID" value="SDL54497.1"/>
    <property type="molecule type" value="Genomic_DNA"/>
</dbReference>
<evidence type="ECO:0000256" key="3">
    <source>
        <dbReference type="ARBA" id="ARBA00022692"/>
    </source>
</evidence>
<dbReference type="STRING" id="686624.SAMN04488242_1883"/>
<feature type="transmembrane region" description="Helical" evidence="6">
    <location>
        <begin position="58"/>
        <end position="80"/>
    </location>
</feature>
<dbReference type="PANTHER" id="PTHR36115">
    <property type="entry name" value="PROLINE-RICH ANTIGEN HOMOLOG-RELATED"/>
    <property type="match status" value="1"/>
</dbReference>
<dbReference type="PIRSF" id="PIRSF021697">
    <property type="entry name" value="UCP021697"/>
    <property type="match status" value="1"/>
</dbReference>
<dbReference type="InterPro" id="IPR016795">
    <property type="entry name" value="UCP021697"/>
</dbReference>
<dbReference type="AlphaFoldDB" id="A0A1G9KYE9"/>
<dbReference type="InterPro" id="IPR051791">
    <property type="entry name" value="Pra-immunoreactive"/>
</dbReference>
<evidence type="ECO:0000313" key="9">
    <source>
        <dbReference type="Proteomes" id="UP000199475"/>
    </source>
</evidence>
<evidence type="ECO:0000256" key="1">
    <source>
        <dbReference type="ARBA" id="ARBA00004651"/>
    </source>
</evidence>
<dbReference type="RefSeq" id="WP_245701628.1">
    <property type="nucleotide sequence ID" value="NZ_FNGP01000003.1"/>
</dbReference>
<dbReference type="PANTHER" id="PTHR36115:SF6">
    <property type="entry name" value="PROLINE-RICH ANTIGEN HOMOLOG"/>
    <property type="match status" value="1"/>
</dbReference>
<keyword evidence="4 6" id="KW-1133">Transmembrane helix</keyword>
<sequence>MDSGYPGESIGLPSSGPGSLASWRARVAAMIGDWAASMLVATMLFGPGVLTESGWRSFMVLAVYFVEASVLTTVTGSSFGQLLARIGVTRVEGGPLGLWRPTVRTALKCLVIPMFVVGAERRGLHDLLLGTVVVNRR</sequence>
<feature type="domain" description="RDD" evidence="7">
    <location>
        <begin position="21"/>
        <end position="129"/>
    </location>
</feature>
<dbReference type="Pfam" id="PF06271">
    <property type="entry name" value="RDD"/>
    <property type="match status" value="1"/>
</dbReference>